<comment type="function">
    <text evidence="7">Participates in both transcription termination and antitermination.</text>
</comment>
<dbReference type="FunFam" id="3.30.300.20:FF:000002">
    <property type="entry name" value="Transcription termination/antitermination protein NusA"/>
    <property type="match status" value="1"/>
</dbReference>
<dbReference type="PANTHER" id="PTHR22648">
    <property type="entry name" value="TRANSCRIPTION TERMINATION FACTOR NUSA"/>
    <property type="match status" value="1"/>
</dbReference>
<dbReference type="Proteomes" id="UP001207736">
    <property type="component" value="Unassembled WGS sequence"/>
</dbReference>
<dbReference type="GO" id="GO:0003700">
    <property type="term" value="F:DNA-binding transcription factor activity"/>
    <property type="evidence" value="ECO:0007669"/>
    <property type="project" value="InterPro"/>
</dbReference>
<dbReference type="PROSITE" id="PS50084">
    <property type="entry name" value="KH_TYPE_1"/>
    <property type="match status" value="1"/>
</dbReference>
<keyword evidence="6 7" id="KW-0804">Transcription</keyword>
<comment type="caution">
    <text evidence="9">The sequence shown here is derived from an EMBL/GenBank/DDBJ whole genome shotgun (WGS) entry which is preliminary data.</text>
</comment>
<dbReference type="SUPFAM" id="SSF50249">
    <property type="entry name" value="Nucleic acid-binding proteins"/>
    <property type="match status" value="1"/>
</dbReference>
<dbReference type="Gene3D" id="2.40.50.140">
    <property type="entry name" value="Nucleic acid-binding proteins"/>
    <property type="match status" value="1"/>
</dbReference>
<dbReference type="CDD" id="cd22529">
    <property type="entry name" value="KH-II_NusA_rpt2"/>
    <property type="match status" value="1"/>
</dbReference>
<dbReference type="Gene3D" id="3.30.1480.10">
    <property type="entry name" value="NusA, N-terminal domain"/>
    <property type="match status" value="1"/>
</dbReference>
<dbReference type="HAMAP" id="MF_00945_B">
    <property type="entry name" value="NusA_B"/>
    <property type="match status" value="1"/>
</dbReference>
<evidence type="ECO:0000313" key="9">
    <source>
        <dbReference type="EMBL" id="GJM49106.1"/>
    </source>
</evidence>
<dbReference type="InterPro" id="IPR010213">
    <property type="entry name" value="TF_NusA"/>
</dbReference>
<dbReference type="InterPro" id="IPR013735">
    <property type="entry name" value="TF_NusA_N"/>
</dbReference>
<dbReference type="InterPro" id="IPR036555">
    <property type="entry name" value="NusA_N_sf"/>
</dbReference>
<dbReference type="Gene3D" id="3.30.300.20">
    <property type="match status" value="2"/>
</dbReference>
<keyword evidence="12" id="KW-1185">Reference proteome</keyword>
<evidence type="ECO:0000256" key="5">
    <source>
        <dbReference type="ARBA" id="ARBA00023015"/>
    </source>
</evidence>
<protein>
    <recommendedName>
        <fullName evidence="7">Transcription termination/antitermination protein NusA</fullName>
    </recommendedName>
</protein>
<evidence type="ECO:0000256" key="6">
    <source>
        <dbReference type="ARBA" id="ARBA00023163"/>
    </source>
</evidence>
<dbReference type="NCBIfam" id="TIGR01953">
    <property type="entry name" value="NusA"/>
    <property type="match status" value="1"/>
</dbReference>
<dbReference type="InterPro" id="IPR030842">
    <property type="entry name" value="TF_NusA_bacterial"/>
</dbReference>
<dbReference type="GO" id="GO:0005829">
    <property type="term" value="C:cytosol"/>
    <property type="evidence" value="ECO:0007669"/>
    <property type="project" value="TreeGrafter"/>
</dbReference>
<keyword evidence="1 7" id="KW-0806">Transcription termination</keyword>
<evidence type="ECO:0000313" key="12">
    <source>
        <dbReference type="Proteomes" id="UP001208692"/>
    </source>
</evidence>
<evidence type="ECO:0000313" key="11">
    <source>
        <dbReference type="Proteomes" id="UP001207736"/>
    </source>
</evidence>
<evidence type="ECO:0000256" key="2">
    <source>
        <dbReference type="ARBA" id="ARBA00022490"/>
    </source>
</evidence>
<dbReference type="GO" id="GO:0006353">
    <property type="term" value="P:DNA-templated transcription termination"/>
    <property type="evidence" value="ECO:0007669"/>
    <property type="project" value="UniProtKB-UniRule"/>
</dbReference>
<evidence type="ECO:0000256" key="4">
    <source>
        <dbReference type="ARBA" id="ARBA00022884"/>
    </source>
</evidence>
<dbReference type="InterPro" id="IPR009019">
    <property type="entry name" value="KH_sf_prok-type"/>
</dbReference>
<dbReference type="InterPro" id="IPR004087">
    <property type="entry name" value="KH_dom"/>
</dbReference>
<dbReference type="InterPro" id="IPR012340">
    <property type="entry name" value="NA-bd_OB-fold"/>
</dbReference>
<dbReference type="SUPFAM" id="SSF54814">
    <property type="entry name" value="Prokaryotic type KH domain (KH-domain type II)"/>
    <property type="match status" value="2"/>
</dbReference>
<comment type="similarity">
    <text evidence="7">Belongs to the NusA family.</text>
</comment>
<dbReference type="EMBL" id="BQKA01000001">
    <property type="protein sequence ID" value="GJM49106.1"/>
    <property type="molecule type" value="Genomic_DNA"/>
</dbReference>
<evidence type="ECO:0000256" key="3">
    <source>
        <dbReference type="ARBA" id="ARBA00022814"/>
    </source>
</evidence>
<dbReference type="InterPro" id="IPR015946">
    <property type="entry name" value="KH_dom-like_a/b"/>
</dbReference>
<reference evidence="9 12" key="1">
    <citation type="submission" date="2021-11" db="EMBL/GenBank/DDBJ databases">
        <title>Draft genome sequence of Capnocytophaga sp. strain KC07075 isolated from cat oral cavity.</title>
        <authorList>
            <person name="Suzuki M."/>
            <person name="Imaoka K."/>
            <person name="Kimura M."/>
            <person name="Morikawa S."/>
            <person name="Maeda K."/>
        </authorList>
    </citation>
    <scope>NUCLEOTIDE SEQUENCE</scope>
    <source>
        <strain evidence="9">KC07075</strain>
        <strain evidence="10 12">KC07079</strain>
    </source>
</reference>
<keyword evidence="2 7" id="KW-0963">Cytoplasm</keyword>
<dbReference type="Proteomes" id="UP001208692">
    <property type="component" value="Unassembled WGS sequence"/>
</dbReference>
<evidence type="ECO:0000256" key="1">
    <source>
        <dbReference type="ARBA" id="ARBA00022472"/>
    </source>
</evidence>
<keyword evidence="4 7" id="KW-0694">RNA-binding</keyword>
<dbReference type="GO" id="GO:0031564">
    <property type="term" value="P:transcription antitermination"/>
    <property type="evidence" value="ECO:0007669"/>
    <property type="project" value="UniProtKB-UniRule"/>
</dbReference>
<dbReference type="InterPro" id="IPR058582">
    <property type="entry name" value="KH_NusA_2nd"/>
</dbReference>
<dbReference type="CDD" id="cd02134">
    <property type="entry name" value="KH-II_NusA_rpt1"/>
    <property type="match status" value="1"/>
</dbReference>
<dbReference type="PANTHER" id="PTHR22648:SF0">
    <property type="entry name" value="TRANSCRIPTION TERMINATION_ANTITERMINATION PROTEIN NUSA"/>
    <property type="match status" value="1"/>
</dbReference>
<comment type="subcellular location">
    <subcellularLocation>
        <location evidence="7">Cytoplasm</location>
    </subcellularLocation>
</comment>
<gene>
    <name evidence="7 9" type="primary">nusA</name>
    <name evidence="9" type="ORF">RCZ15_00820</name>
    <name evidence="10" type="ORF">RCZ16_06850</name>
</gene>
<evidence type="ECO:0000256" key="7">
    <source>
        <dbReference type="HAMAP-Rule" id="MF_00945"/>
    </source>
</evidence>
<dbReference type="SMART" id="SM00322">
    <property type="entry name" value="KH"/>
    <property type="match status" value="2"/>
</dbReference>
<evidence type="ECO:0000259" key="8">
    <source>
        <dbReference type="SMART" id="SM00322"/>
    </source>
</evidence>
<dbReference type="FunFam" id="3.30.300.20:FF:000005">
    <property type="entry name" value="Transcription termination/antitermination protein NusA"/>
    <property type="match status" value="1"/>
</dbReference>
<feature type="domain" description="K Homology" evidence="8">
    <location>
        <begin position="233"/>
        <end position="306"/>
    </location>
</feature>
<evidence type="ECO:0000313" key="10">
    <source>
        <dbReference type="EMBL" id="GJM52367.1"/>
    </source>
</evidence>
<dbReference type="Pfam" id="PF08529">
    <property type="entry name" value="NusA_N"/>
    <property type="match status" value="1"/>
</dbReference>
<proteinExistence type="inferred from homology"/>
<dbReference type="RefSeq" id="WP_264845044.1">
    <property type="nucleotide sequence ID" value="NZ_BPMA01000002.1"/>
</dbReference>
<keyword evidence="3 7" id="KW-0889">Transcription antitermination</keyword>
<dbReference type="AlphaFoldDB" id="A0AAV5AP81"/>
<dbReference type="EMBL" id="BQKB01000011">
    <property type="protein sequence ID" value="GJM52367.1"/>
    <property type="molecule type" value="Genomic_DNA"/>
</dbReference>
<feature type="domain" description="K Homology" evidence="8">
    <location>
        <begin position="307"/>
        <end position="384"/>
    </location>
</feature>
<sequence length="410" mass="46523">MENFDLIASFSEFKDEKLIDRETLMAILEEVFRTALKRKYGSDDNFDIIINPDKGDLEIWRNRVVVEDGMVTNPNQEIPLSEARKIEADFEVGEDVSEEVKIKDLGRRAILALRQNLMSKIHEYDSTNIYRRFKDIIGQIYSAEIHHIRGKAVILLDDDGNEIVLPRDKQIPSDFFKKGDTIMGIVENVELKGNKPSIILSRTSPKFLERLFEQEIPEIADGLITIQRVARIPGEKAKVAVDTYDDRVDPVGACVGVRGARIHGIVRELGNENIDVINYTSNPVLFITRALAPAKVSMVTVNEETKRAEVLLAPEEVSKAIGKGGANIRLASQLTGYEIDVFREGAEEDIELTEFDDEIEVWVIEEFRRVGLDTAKSVLEHSAEELVKRTDLELETIEEVLRILKEEFEN</sequence>
<dbReference type="SUPFAM" id="SSF69705">
    <property type="entry name" value="Transcription factor NusA, N-terminal domain"/>
    <property type="match status" value="1"/>
</dbReference>
<organism evidence="9 11">
    <name type="scientific">Capnocytophaga catalasegens</name>
    <dbReference type="NCBI Taxonomy" id="1004260"/>
    <lineage>
        <taxon>Bacteria</taxon>
        <taxon>Pseudomonadati</taxon>
        <taxon>Bacteroidota</taxon>
        <taxon>Flavobacteriia</taxon>
        <taxon>Flavobacteriales</taxon>
        <taxon>Flavobacteriaceae</taxon>
        <taxon>Capnocytophaga</taxon>
    </lineage>
</organism>
<dbReference type="Pfam" id="PF13184">
    <property type="entry name" value="KH_NusA_1st"/>
    <property type="match status" value="1"/>
</dbReference>
<dbReference type="Pfam" id="PF26594">
    <property type="entry name" value="KH_NusA_2nd"/>
    <property type="match status" value="1"/>
</dbReference>
<keyword evidence="5 7" id="KW-0805">Transcription regulation</keyword>
<dbReference type="GO" id="GO:0003723">
    <property type="term" value="F:RNA binding"/>
    <property type="evidence" value="ECO:0007669"/>
    <property type="project" value="UniProtKB-UniRule"/>
</dbReference>
<name>A0AAV5AP81_9FLAO</name>
<dbReference type="InterPro" id="IPR025249">
    <property type="entry name" value="TF_NusA_KH_1st"/>
</dbReference>
<comment type="subunit">
    <text evidence="7">Monomer. Binds directly to the core enzyme of the DNA-dependent RNA polymerase and to nascent RNA.</text>
</comment>
<accession>A0AAV5AP81</accession>